<dbReference type="AlphaFoldDB" id="A0AAD5VL39"/>
<feature type="region of interest" description="Disordered" evidence="1">
    <location>
        <begin position="1"/>
        <end position="26"/>
    </location>
</feature>
<evidence type="ECO:0000313" key="3">
    <source>
        <dbReference type="Proteomes" id="UP001213000"/>
    </source>
</evidence>
<evidence type="ECO:0000256" key="1">
    <source>
        <dbReference type="SAM" id="MobiDB-lite"/>
    </source>
</evidence>
<accession>A0AAD5VL39</accession>
<dbReference type="Proteomes" id="UP001213000">
    <property type="component" value="Unassembled WGS sequence"/>
</dbReference>
<keyword evidence="3" id="KW-1185">Reference proteome</keyword>
<comment type="caution">
    <text evidence="2">The sequence shown here is derived from an EMBL/GenBank/DDBJ whole genome shotgun (WGS) entry which is preliminary data.</text>
</comment>
<gene>
    <name evidence="2" type="ORF">NP233_g9230</name>
</gene>
<evidence type="ECO:0000313" key="2">
    <source>
        <dbReference type="EMBL" id="KAJ3562990.1"/>
    </source>
</evidence>
<name>A0AAD5VL39_9AGAR</name>
<evidence type="ECO:0008006" key="4">
    <source>
        <dbReference type="Google" id="ProtNLM"/>
    </source>
</evidence>
<protein>
    <recommendedName>
        <fullName evidence="4">Aminoglycoside phosphotransferase domain-containing protein</fullName>
    </recommendedName>
</protein>
<organism evidence="2 3">
    <name type="scientific">Leucocoprinus birnbaumii</name>
    <dbReference type="NCBI Taxonomy" id="56174"/>
    <lineage>
        <taxon>Eukaryota</taxon>
        <taxon>Fungi</taxon>
        <taxon>Dikarya</taxon>
        <taxon>Basidiomycota</taxon>
        <taxon>Agaricomycotina</taxon>
        <taxon>Agaricomycetes</taxon>
        <taxon>Agaricomycetidae</taxon>
        <taxon>Agaricales</taxon>
        <taxon>Agaricineae</taxon>
        <taxon>Agaricaceae</taxon>
        <taxon>Leucocoprinus</taxon>
    </lineage>
</organism>
<reference evidence="2" key="1">
    <citation type="submission" date="2022-07" db="EMBL/GenBank/DDBJ databases">
        <title>Genome Sequence of Leucocoprinus birnbaumii.</title>
        <authorList>
            <person name="Buettner E."/>
        </authorList>
    </citation>
    <scope>NUCLEOTIDE SEQUENCE</scope>
    <source>
        <strain evidence="2">VT141</strain>
    </source>
</reference>
<proteinExistence type="predicted"/>
<sequence>MAGSEVLGITTSSSNIDPTTAAPAPPQITREQAEAVVRKVLPGHDKSTVRKITGVRSKGYRCVFLSTFLSTITPHLTAQSASSHTVQFTNSFTECTMVYIIDLIRSTDPSVEDNPSDLHTASDKSECACFLTITHSTTHSLGEYTPNSLPVINNLLNSIRTKTEIPLTESILDTSLSLIPYHFLLSGTTTSTSERMISVADARKLGLLSEKANQLVDLELGKFLGQLHTNVQNDWFGAPQLQEPTDPSYTWQETFTDLFERLISHFESGDVKIDFDLPYERIRLSYSRAIGFSLFDDVEVPSLVWLTGSEEDVFISKPTDPDGLWYFEVCAILPVATHAIWGDPLLESFFVPPNPTKAMAEGYIGAGGGALTIYPRQNTKRIWYDLFLALLVLYEIRNLGDADEIKERRAWCEKAILDSVDALKDAPNY</sequence>
<dbReference type="EMBL" id="JANIEX010000808">
    <property type="protein sequence ID" value="KAJ3562990.1"/>
    <property type="molecule type" value="Genomic_DNA"/>
</dbReference>